<protein>
    <submittedName>
        <fullName evidence="2">Uncharacterized protein</fullName>
    </submittedName>
</protein>
<feature type="compositionally biased region" description="Basic residues" evidence="1">
    <location>
        <begin position="1"/>
        <end position="10"/>
    </location>
</feature>
<dbReference type="WBParaSite" id="MCU_007862-RA">
    <property type="protein sequence ID" value="MCU_007862-RA"/>
    <property type="gene ID" value="MCU_007862"/>
</dbReference>
<evidence type="ECO:0000313" key="2">
    <source>
        <dbReference type="WBParaSite" id="MCU_007862-RA"/>
    </source>
</evidence>
<sequence>MRTLRSRHRCSNTVAPTSPARNRLPTRHPAWYLSFSTKSSSSCQLSRLQTPQNFVSRFCTDSCERS</sequence>
<proteinExistence type="predicted"/>
<evidence type="ECO:0000256" key="1">
    <source>
        <dbReference type="SAM" id="MobiDB-lite"/>
    </source>
</evidence>
<feature type="region of interest" description="Disordered" evidence="1">
    <location>
        <begin position="1"/>
        <end position="25"/>
    </location>
</feature>
<dbReference type="AlphaFoldDB" id="A0A5K3FG21"/>
<name>A0A5K3FG21_MESCO</name>
<accession>A0A5K3FG21</accession>
<feature type="compositionally biased region" description="Polar residues" evidence="1">
    <location>
        <begin position="11"/>
        <end position="20"/>
    </location>
</feature>
<reference evidence="2" key="1">
    <citation type="submission" date="2019-11" db="UniProtKB">
        <authorList>
            <consortium name="WormBaseParasite"/>
        </authorList>
    </citation>
    <scope>IDENTIFICATION</scope>
</reference>
<organism evidence="2">
    <name type="scientific">Mesocestoides corti</name>
    <name type="common">Flatworm</name>
    <dbReference type="NCBI Taxonomy" id="53468"/>
    <lineage>
        <taxon>Eukaryota</taxon>
        <taxon>Metazoa</taxon>
        <taxon>Spiralia</taxon>
        <taxon>Lophotrochozoa</taxon>
        <taxon>Platyhelminthes</taxon>
        <taxon>Cestoda</taxon>
        <taxon>Eucestoda</taxon>
        <taxon>Cyclophyllidea</taxon>
        <taxon>Mesocestoididae</taxon>
        <taxon>Mesocestoides</taxon>
    </lineage>
</organism>